<accession>S9PJQ8</accession>
<name>S9PJQ8_CYSF2</name>
<dbReference type="AlphaFoldDB" id="S9PJQ8"/>
<proteinExistence type="predicted"/>
<dbReference type="Proteomes" id="UP000011682">
    <property type="component" value="Unassembled WGS sequence"/>
</dbReference>
<evidence type="ECO:0000313" key="2">
    <source>
        <dbReference type="Proteomes" id="UP000011682"/>
    </source>
</evidence>
<comment type="caution">
    <text evidence="1">The sequence shown here is derived from an EMBL/GenBank/DDBJ whole genome shotgun (WGS) entry which is preliminary data.</text>
</comment>
<gene>
    <name evidence="1" type="ORF">D187_005707</name>
</gene>
<evidence type="ECO:0000313" key="1">
    <source>
        <dbReference type="EMBL" id="EPX63301.1"/>
    </source>
</evidence>
<dbReference type="OrthoDB" id="9765809at2"/>
<sequence length="72" mass="7635">MDTAHVFDVARALEQPRSLDESKDMELGDSFVEIHSAAFGERGTLVLECSGLEGEEISLPDGQSKGSVGLAV</sequence>
<dbReference type="RefSeq" id="WP_002627317.1">
    <property type="nucleotide sequence ID" value="NZ_ANAH02000005.1"/>
</dbReference>
<organism evidence="1 2">
    <name type="scientific">Cystobacter fuscus (strain ATCC 25194 / DSM 2262 / NBRC 100088 / M29)</name>
    <dbReference type="NCBI Taxonomy" id="1242864"/>
    <lineage>
        <taxon>Bacteria</taxon>
        <taxon>Pseudomonadati</taxon>
        <taxon>Myxococcota</taxon>
        <taxon>Myxococcia</taxon>
        <taxon>Myxococcales</taxon>
        <taxon>Cystobacterineae</taxon>
        <taxon>Archangiaceae</taxon>
        <taxon>Cystobacter</taxon>
    </lineage>
</organism>
<keyword evidence="2" id="KW-1185">Reference proteome</keyword>
<reference evidence="1" key="1">
    <citation type="submission" date="2013-05" db="EMBL/GenBank/DDBJ databases">
        <title>Genome assembly of Cystobacter fuscus DSM 2262.</title>
        <authorList>
            <person name="Sharma G."/>
            <person name="Khatri I."/>
            <person name="Kaur C."/>
            <person name="Mayilraj S."/>
            <person name="Subramanian S."/>
        </authorList>
    </citation>
    <scope>NUCLEOTIDE SEQUENCE [LARGE SCALE GENOMIC DNA]</scope>
    <source>
        <strain evidence="1">DSM 2262</strain>
    </source>
</reference>
<protein>
    <submittedName>
        <fullName evidence="1">Uncharacterized protein</fullName>
    </submittedName>
</protein>
<dbReference type="EMBL" id="ANAH02000005">
    <property type="protein sequence ID" value="EPX63301.1"/>
    <property type="molecule type" value="Genomic_DNA"/>
</dbReference>